<dbReference type="Gene3D" id="3.40.50.1820">
    <property type="entry name" value="alpha/beta hydrolase"/>
    <property type="match status" value="1"/>
</dbReference>
<dbReference type="PANTHER" id="PTHR10655">
    <property type="entry name" value="LYSOPHOSPHOLIPASE-RELATED"/>
    <property type="match status" value="1"/>
</dbReference>
<dbReference type="PANTHER" id="PTHR10655:SF17">
    <property type="entry name" value="LYSOPHOSPHOLIPASE-LIKE PROTEIN 1"/>
    <property type="match status" value="1"/>
</dbReference>
<dbReference type="SUPFAM" id="SSF53474">
    <property type="entry name" value="alpha/beta-Hydrolases"/>
    <property type="match status" value="1"/>
</dbReference>
<accession>A0A6S7CX44</accession>
<evidence type="ECO:0000256" key="1">
    <source>
        <dbReference type="ARBA" id="ARBA00006499"/>
    </source>
</evidence>
<keyword evidence="5" id="KW-1185">Reference proteome</keyword>
<keyword evidence="2 4" id="KW-0378">Hydrolase</keyword>
<comment type="similarity">
    <text evidence="1">Belongs to the AB hydrolase superfamily. AB hydrolase 2 family.</text>
</comment>
<dbReference type="GO" id="GO:0106435">
    <property type="term" value="F:carboxylesterase activity"/>
    <property type="evidence" value="ECO:0007669"/>
    <property type="project" value="UniProtKB-EC"/>
</dbReference>
<evidence type="ECO:0000313" key="5">
    <source>
        <dbReference type="Proteomes" id="UP000494115"/>
    </source>
</evidence>
<dbReference type="InterPro" id="IPR029058">
    <property type="entry name" value="AB_hydrolase_fold"/>
</dbReference>
<protein>
    <submittedName>
        <fullName evidence="4">Carboxylesterase 2</fullName>
        <ecNumber evidence="4">3.1.1.1</ecNumber>
    </submittedName>
</protein>
<name>A0A6S7CX44_9BURK</name>
<evidence type="ECO:0000256" key="2">
    <source>
        <dbReference type="ARBA" id="ARBA00022801"/>
    </source>
</evidence>
<reference evidence="4 5" key="1">
    <citation type="submission" date="2020-04" db="EMBL/GenBank/DDBJ databases">
        <authorList>
            <person name="De Canck E."/>
        </authorList>
    </citation>
    <scope>NUCLEOTIDE SEQUENCE [LARGE SCALE GENOMIC DNA]</scope>
    <source>
        <strain evidence="4 5">LMG 28138</strain>
    </source>
</reference>
<dbReference type="RefSeq" id="WP_175105504.1">
    <property type="nucleotide sequence ID" value="NZ_CADIKM010000012.1"/>
</dbReference>
<sequence>MNDFLPAIELQTGPQPDYSVIWLHGLGADGNDFAPIIPELGLGTSPAVRFVFPHAPHMPVTWNNGLVMRSWYDIHSLDEGRRHADEAGIRESREAIRRLITRENERGVPTSRIVLAGFSQGGAMAYVAGVTHPEPLAGIVALSTYIPSPELLALEKSNANRHTPVFAAHGTEDPVVPLQLGVAARDTLVGLDYPVEWHTYRMPHSVSLEEIQDIGAWFRARFAQ</sequence>
<dbReference type="InterPro" id="IPR003140">
    <property type="entry name" value="PLipase/COase/thioEstase"/>
</dbReference>
<dbReference type="EC" id="3.1.1.1" evidence="4"/>
<dbReference type="AlphaFoldDB" id="A0A6S7CX44"/>
<dbReference type="EMBL" id="CADIKM010000012">
    <property type="protein sequence ID" value="CAB3790300.1"/>
    <property type="molecule type" value="Genomic_DNA"/>
</dbReference>
<gene>
    <name evidence="4" type="primary">estB</name>
    <name evidence="4" type="ORF">LMG28138_02960</name>
</gene>
<dbReference type="Pfam" id="PF02230">
    <property type="entry name" value="Abhydrolase_2"/>
    <property type="match status" value="1"/>
</dbReference>
<organism evidence="4 5">
    <name type="scientific">Pararobbsia alpina</name>
    <dbReference type="NCBI Taxonomy" id="621374"/>
    <lineage>
        <taxon>Bacteria</taxon>
        <taxon>Pseudomonadati</taxon>
        <taxon>Pseudomonadota</taxon>
        <taxon>Betaproteobacteria</taxon>
        <taxon>Burkholderiales</taxon>
        <taxon>Burkholderiaceae</taxon>
        <taxon>Pararobbsia</taxon>
    </lineage>
</organism>
<proteinExistence type="inferred from homology"/>
<evidence type="ECO:0000313" key="4">
    <source>
        <dbReference type="EMBL" id="CAB3790300.1"/>
    </source>
</evidence>
<feature type="domain" description="Phospholipase/carboxylesterase/thioesterase" evidence="3">
    <location>
        <begin position="19"/>
        <end position="215"/>
    </location>
</feature>
<evidence type="ECO:0000259" key="3">
    <source>
        <dbReference type="Pfam" id="PF02230"/>
    </source>
</evidence>
<dbReference type="Proteomes" id="UP000494115">
    <property type="component" value="Unassembled WGS sequence"/>
</dbReference>
<dbReference type="InterPro" id="IPR050565">
    <property type="entry name" value="LYPA1-2/EST-like"/>
</dbReference>